<dbReference type="GO" id="GO:0140580">
    <property type="term" value="F:mitochondrion autophagosome adaptor activity"/>
    <property type="evidence" value="ECO:0007669"/>
    <property type="project" value="InterPro"/>
</dbReference>
<reference evidence="3" key="1">
    <citation type="submission" date="2016-04" db="EMBL/GenBank/DDBJ databases">
        <title>Comparative genomics of biotechnologically important yeasts.</title>
        <authorList>
            <consortium name="DOE Joint Genome Institute"/>
            <person name="Riley R."/>
            <person name="Haridas S."/>
            <person name="Wolfe K.H."/>
            <person name="Lopes M.R."/>
            <person name="Hittinger C.T."/>
            <person name="Goker M."/>
            <person name="Salamov A."/>
            <person name="Wisecaver J."/>
            <person name="Long T.M."/>
            <person name="Aerts A.L."/>
            <person name="Barry K."/>
            <person name="Choi C."/>
            <person name="Clum A."/>
            <person name="Coughlan A.Y."/>
            <person name="Deshpande S."/>
            <person name="Douglass A.P."/>
            <person name="Hanson S.J."/>
            <person name="Klenk H.-P."/>
            <person name="Labutti K."/>
            <person name="Lapidus A."/>
            <person name="Lindquist E."/>
            <person name="Lipzen A."/>
            <person name="Meier-Kolthoff J.P."/>
            <person name="Ohm R.A."/>
            <person name="Otillar R.P."/>
            <person name="Pangilinan J."/>
            <person name="Peng Y."/>
            <person name="Rokas A."/>
            <person name="Rosa C.A."/>
            <person name="Scheuner C."/>
            <person name="Sibirny A.A."/>
            <person name="Slot J.C."/>
            <person name="Stielow J.B."/>
            <person name="Sun H."/>
            <person name="Kurtzman C.P."/>
            <person name="Blackwell M."/>
            <person name="Grigoriev I.V."/>
            <person name="Jeffries T.W."/>
        </authorList>
    </citation>
    <scope>NUCLEOTIDE SEQUENCE [LARGE SCALE GENOMIC DNA]</scope>
    <source>
        <strain evidence="3">NRRL YB-2248</strain>
    </source>
</reference>
<accession>A0A1E4STT2</accession>
<dbReference type="PANTHER" id="PTHR38699">
    <property type="entry name" value="CHROMOSOME 1, WHOLE GENOME SHOTGUN SEQUENCE"/>
    <property type="match status" value="1"/>
</dbReference>
<dbReference type="STRING" id="983967.A0A1E4STT2"/>
<dbReference type="EMBL" id="KV453871">
    <property type="protein sequence ID" value="ODV82914.1"/>
    <property type="molecule type" value="Genomic_DNA"/>
</dbReference>
<feature type="compositionally biased region" description="Acidic residues" evidence="1">
    <location>
        <begin position="55"/>
        <end position="65"/>
    </location>
</feature>
<evidence type="ECO:0000256" key="1">
    <source>
        <dbReference type="SAM" id="MobiDB-lite"/>
    </source>
</evidence>
<dbReference type="PANTHER" id="PTHR38699:SF1">
    <property type="entry name" value="MITOPHAGY RECEPTOR ATG43"/>
    <property type="match status" value="1"/>
</dbReference>
<dbReference type="InterPro" id="IPR013898">
    <property type="entry name" value="Atg43"/>
</dbReference>
<proteinExistence type="predicted"/>
<organism evidence="2 3">
    <name type="scientific">[Candida] arabinofermentans NRRL YB-2248</name>
    <dbReference type="NCBI Taxonomy" id="983967"/>
    <lineage>
        <taxon>Eukaryota</taxon>
        <taxon>Fungi</taxon>
        <taxon>Dikarya</taxon>
        <taxon>Ascomycota</taxon>
        <taxon>Saccharomycotina</taxon>
        <taxon>Pichiomycetes</taxon>
        <taxon>Pichiales</taxon>
        <taxon>Pichiaceae</taxon>
        <taxon>Ogataea</taxon>
        <taxon>Ogataea/Candida clade</taxon>
    </lineage>
</organism>
<dbReference type="GO" id="GO:0000423">
    <property type="term" value="P:mitophagy"/>
    <property type="evidence" value="ECO:0007669"/>
    <property type="project" value="InterPro"/>
</dbReference>
<sequence>SQITIPDLRFQESFKRTLQANAVTLQKRSSKKDKTVSNNNKSNSNSNSNSLTVQQDDDDDDDEELPPISTSVVIYTIIKDQIIMQFVQGFGYALLFLLAKPWLMVAFQSGRSVGSRFIT</sequence>
<evidence type="ECO:0000313" key="3">
    <source>
        <dbReference type="Proteomes" id="UP000094801"/>
    </source>
</evidence>
<feature type="region of interest" description="Disordered" evidence="1">
    <location>
        <begin position="24"/>
        <end position="65"/>
    </location>
</feature>
<keyword evidence="3" id="KW-1185">Reference proteome</keyword>
<feature type="compositionally biased region" description="Low complexity" evidence="1">
    <location>
        <begin position="36"/>
        <end position="50"/>
    </location>
</feature>
<feature type="non-terminal residue" evidence="2">
    <location>
        <position position="1"/>
    </location>
</feature>
<dbReference type="AlphaFoldDB" id="A0A1E4STT2"/>
<dbReference type="OrthoDB" id="2430343at2759"/>
<feature type="non-terminal residue" evidence="2">
    <location>
        <position position="119"/>
    </location>
</feature>
<name>A0A1E4STT2_9ASCO</name>
<dbReference type="Proteomes" id="UP000094801">
    <property type="component" value="Unassembled WGS sequence"/>
</dbReference>
<gene>
    <name evidence="2" type="ORF">CANARDRAFT_187015</name>
</gene>
<evidence type="ECO:0000313" key="2">
    <source>
        <dbReference type="EMBL" id="ODV82914.1"/>
    </source>
</evidence>
<protein>
    <submittedName>
        <fullName evidence="2">Uncharacterized protein</fullName>
    </submittedName>
</protein>